<comment type="similarity">
    <text evidence="2">Belongs to the carbamoyltransferase HypF family.</text>
</comment>
<evidence type="ECO:0000259" key="10">
    <source>
        <dbReference type="PROSITE" id="PS51163"/>
    </source>
</evidence>
<dbReference type="InterPro" id="IPR006070">
    <property type="entry name" value="Sua5-like_dom"/>
</dbReference>
<dbReference type="Gene3D" id="3.90.870.30">
    <property type="match status" value="1"/>
</dbReference>
<evidence type="ECO:0000313" key="11">
    <source>
        <dbReference type="EMBL" id="VAX27688.1"/>
    </source>
</evidence>
<dbReference type="InterPro" id="IPR017945">
    <property type="entry name" value="DHBP_synth_RibB-like_a/b_dom"/>
</dbReference>
<sequence length="638" mass="71658">PRFSIIESLPYDRPNTSMRKFDMCDECKAEYENPLDRRFHAQPIACPKCGPHVELLDTQEGKKLLGEEAINKTADKIREGKIIALKGLGGFQLIVDARNNKVVNRLRERKHRDEKPFALMFPSIESINEVCYLSRLEKRLLLSPESPIVLLKKKTNIESDIAGSVAPDNPYLGIMLPYTPLHHLLLNELNFPIVATSGNISEEPMCIDEEEAFEKLGGIADHFLIHNRPIVRQVDDSIVRIVLDREMVLRRARGYAPLPINLLQDKDNEKSILAVGGHLKNNIALKIGTNVFVSQYIGDLSTESAYKTFIKVIDDFKTLYNTEPSEVVSDIHPAYLSTNYAKSIADNHRSVQHHYAHIASCRAENQVTGTTLGVAWDGTGYGLDGTIWGGEFFISDENSFSHVARFRQFQLPGGEKAVKESRRSAIGILYELYGAEIFNNVSLFEEMDFSGNELEIIRSMLDKNINSPRTSSVGRLFDAVSSLLGISHRSNYEGQSAMKLEFAVDKNESGKYHFELKENGKFIIDWQAMIESIIDDRKNGVDVTNLSAKFHNTLSEIVLNIAEIFGEEKVVLSGGCFQNLYLTEKTVELLENKNHKVYVHQRIPPNDGGIALGQIAAADVKCSEFDLNSIINQADIDR</sequence>
<dbReference type="SUPFAM" id="SSF55821">
    <property type="entry name" value="YrdC/RibB"/>
    <property type="match status" value="1"/>
</dbReference>
<dbReference type="InterPro" id="IPR051060">
    <property type="entry name" value="Carbamoyltrans_HypF-like"/>
</dbReference>
<evidence type="ECO:0000256" key="5">
    <source>
        <dbReference type="ARBA" id="ARBA00022771"/>
    </source>
</evidence>
<dbReference type="InterPro" id="IPR055128">
    <property type="entry name" value="HypF_C_2"/>
</dbReference>
<dbReference type="PANTHER" id="PTHR42959:SF1">
    <property type="entry name" value="CARBAMOYLTRANSFERASE HYPF"/>
    <property type="match status" value="1"/>
</dbReference>
<dbReference type="Pfam" id="PF07503">
    <property type="entry name" value="zf-HYPF"/>
    <property type="match status" value="1"/>
</dbReference>
<dbReference type="Gene3D" id="3.30.110.120">
    <property type="match status" value="1"/>
</dbReference>
<accession>A0A3B1CUN7</accession>
<dbReference type="Pfam" id="PF17788">
    <property type="entry name" value="HypF_C"/>
    <property type="match status" value="1"/>
</dbReference>
<dbReference type="InterPro" id="IPR004421">
    <property type="entry name" value="Carbamoyltransferase_HypF"/>
</dbReference>
<dbReference type="GO" id="GO:0003725">
    <property type="term" value="F:double-stranded RNA binding"/>
    <property type="evidence" value="ECO:0007669"/>
    <property type="project" value="InterPro"/>
</dbReference>
<evidence type="ECO:0000256" key="9">
    <source>
        <dbReference type="ARBA" id="ARBA00078219"/>
    </source>
</evidence>
<dbReference type="Pfam" id="PF22521">
    <property type="entry name" value="HypF_C_2"/>
    <property type="match status" value="1"/>
</dbReference>
<name>A0A3B1CUN7_9ZZZZ</name>
<comment type="pathway">
    <text evidence="1">Protein modification; [NiFe] hydrogenase maturation.</text>
</comment>
<evidence type="ECO:0000256" key="1">
    <source>
        <dbReference type="ARBA" id="ARBA00004711"/>
    </source>
</evidence>
<dbReference type="InterPro" id="IPR011125">
    <property type="entry name" value="Znf_HypF"/>
</dbReference>
<evidence type="ECO:0000256" key="3">
    <source>
        <dbReference type="ARBA" id="ARBA00022598"/>
    </source>
</evidence>
<evidence type="ECO:0000256" key="2">
    <source>
        <dbReference type="ARBA" id="ARBA00008097"/>
    </source>
</evidence>
<dbReference type="InterPro" id="IPR041440">
    <property type="entry name" value="HypF_C"/>
</dbReference>
<dbReference type="SUPFAM" id="SSF53067">
    <property type="entry name" value="Actin-like ATPase domain"/>
    <property type="match status" value="1"/>
</dbReference>
<gene>
    <name evidence="11" type="ORF">MNBD_IGNAVI01-1276</name>
</gene>
<evidence type="ECO:0000256" key="4">
    <source>
        <dbReference type="ARBA" id="ARBA00022723"/>
    </source>
</evidence>
<evidence type="ECO:0000256" key="8">
    <source>
        <dbReference type="ARBA" id="ARBA00075001"/>
    </source>
</evidence>
<dbReference type="FunFam" id="3.30.420.40:FF:000124">
    <property type="entry name" value="Carbamoyltransferase HypF"/>
    <property type="match status" value="1"/>
</dbReference>
<keyword evidence="3" id="KW-0436">Ligase</keyword>
<comment type="catalytic activity">
    <reaction evidence="7">
        <text>C-terminal L-cysteinyl-[HypE protein] + carbamoyl phosphate + ATP + H2O = C-terminal S-carboxamide-L-cysteinyl-[HypE protein] + AMP + phosphate + diphosphate + H(+)</text>
        <dbReference type="Rhea" id="RHEA:55636"/>
        <dbReference type="Rhea" id="RHEA-COMP:14247"/>
        <dbReference type="Rhea" id="RHEA-COMP:14392"/>
        <dbReference type="ChEBI" id="CHEBI:15377"/>
        <dbReference type="ChEBI" id="CHEBI:15378"/>
        <dbReference type="ChEBI" id="CHEBI:30616"/>
        <dbReference type="ChEBI" id="CHEBI:33019"/>
        <dbReference type="ChEBI" id="CHEBI:43474"/>
        <dbReference type="ChEBI" id="CHEBI:58228"/>
        <dbReference type="ChEBI" id="CHEBI:76913"/>
        <dbReference type="ChEBI" id="CHEBI:139126"/>
        <dbReference type="ChEBI" id="CHEBI:456215"/>
    </reaction>
</comment>
<dbReference type="InterPro" id="IPR043129">
    <property type="entry name" value="ATPase_NBD"/>
</dbReference>
<evidence type="ECO:0000256" key="7">
    <source>
        <dbReference type="ARBA" id="ARBA00048220"/>
    </source>
</evidence>
<feature type="domain" description="YrdC-like" evidence="10">
    <location>
        <begin position="67"/>
        <end position="254"/>
    </location>
</feature>
<dbReference type="Gene3D" id="3.30.420.360">
    <property type="match status" value="1"/>
</dbReference>
<keyword evidence="4" id="KW-0479">Metal-binding</keyword>
<dbReference type="Gene3D" id="3.30.420.40">
    <property type="match status" value="1"/>
</dbReference>
<feature type="non-terminal residue" evidence="11">
    <location>
        <position position="1"/>
    </location>
</feature>
<keyword evidence="5" id="KW-0863">Zinc-finger</keyword>
<reference evidence="11" key="1">
    <citation type="submission" date="2018-06" db="EMBL/GenBank/DDBJ databases">
        <authorList>
            <person name="Zhirakovskaya E."/>
        </authorList>
    </citation>
    <scope>NUCLEOTIDE SEQUENCE</scope>
</reference>
<dbReference type="AlphaFoldDB" id="A0A3B1CUN7"/>
<evidence type="ECO:0000256" key="6">
    <source>
        <dbReference type="ARBA" id="ARBA00022833"/>
    </source>
</evidence>
<organism evidence="11">
    <name type="scientific">hydrothermal vent metagenome</name>
    <dbReference type="NCBI Taxonomy" id="652676"/>
    <lineage>
        <taxon>unclassified sequences</taxon>
        <taxon>metagenomes</taxon>
        <taxon>ecological metagenomes</taxon>
    </lineage>
</organism>
<dbReference type="GO" id="GO:0051604">
    <property type="term" value="P:protein maturation"/>
    <property type="evidence" value="ECO:0007669"/>
    <property type="project" value="TreeGrafter"/>
</dbReference>
<dbReference type="GO" id="GO:0008270">
    <property type="term" value="F:zinc ion binding"/>
    <property type="evidence" value="ECO:0007669"/>
    <property type="project" value="UniProtKB-KW"/>
</dbReference>
<dbReference type="EMBL" id="UOGD01000391">
    <property type="protein sequence ID" value="VAX27688.1"/>
    <property type="molecule type" value="Genomic_DNA"/>
</dbReference>
<proteinExistence type="inferred from homology"/>
<dbReference type="GO" id="GO:0016874">
    <property type="term" value="F:ligase activity"/>
    <property type="evidence" value="ECO:0007669"/>
    <property type="project" value="UniProtKB-KW"/>
</dbReference>
<keyword evidence="6" id="KW-0862">Zinc</keyword>
<dbReference type="Pfam" id="PF01300">
    <property type="entry name" value="Sua5_yciO_yrdC"/>
    <property type="match status" value="1"/>
</dbReference>
<dbReference type="GO" id="GO:0016743">
    <property type="term" value="F:carboxyl- or carbamoyltransferase activity"/>
    <property type="evidence" value="ECO:0007669"/>
    <property type="project" value="InterPro"/>
</dbReference>
<dbReference type="PANTHER" id="PTHR42959">
    <property type="entry name" value="CARBAMOYLTRANSFERASE"/>
    <property type="match status" value="1"/>
</dbReference>
<dbReference type="NCBIfam" id="TIGR00143">
    <property type="entry name" value="hypF"/>
    <property type="match status" value="1"/>
</dbReference>
<protein>
    <recommendedName>
        <fullName evidence="8">Carbamoyl phosphate-converting enzyme HypF</fullName>
    </recommendedName>
    <alternativeName>
        <fullName evidence="9">[NiFe]-hydrogenase maturation factor HypF</fullName>
    </alternativeName>
</protein>
<dbReference type="PROSITE" id="PS51163">
    <property type="entry name" value="YRDC"/>
    <property type="match status" value="1"/>
</dbReference>